<comment type="caution">
    <text evidence="1">The sequence shown here is derived from an EMBL/GenBank/DDBJ whole genome shotgun (WGS) entry which is preliminary data.</text>
</comment>
<evidence type="ECO:0000313" key="1">
    <source>
        <dbReference type="EMBL" id="MBJ7602621.1"/>
    </source>
</evidence>
<dbReference type="EMBL" id="JAEKNQ010000021">
    <property type="protein sequence ID" value="MBJ7602621.1"/>
    <property type="molecule type" value="Genomic_DNA"/>
</dbReference>
<reference evidence="1 2" key="1">
    <citation type="submission" date="2020-10" db="EMBL/GenBank/DDBJ databases">
        <title>Ca. Dormibacterota MAGs.</title>
        <authorList>
            <person name="Montgomery K."/>
        </authorList>
    </citation>
    <scope>NUCLEOTIDE SEQUENCE [LARGE SCALE GENOMIC DNA]</scope>
    <source>
        <strain evidence="1">SC8811_S16_3</strain>
    </source>
</reference>
<protein>
    <submittedName>
        <fullName evidence="1">Uncharacterized protein</fullName>
    </submittedName>
</protein>
<accession>A0A934K6J1</accession>
<gene>
    <name evidence="1" type="ORF">JF888_05440</name>
</gene>
<name>A0A934K6J1_9BACT</name>
<evidence type="ECO:0000313" key="2">
    <source>
        <dbReference type="Proteomes" id="UP000620075"/>
    </source>
</evidence>
<dbReference type="RefSeq" id="WP_338177285.1">
    <property type="nucleotide sequence ID" value="NZ_JAEKNQ010000021.1"/>
</dbReference>
<organism evidence="1 2">
    <name type="scientific">Candidatus Dormiibacter inghamiae</name>
    <dbReference type="NCBI Taxonomy" id="3127013"/>
    <lineage>
        <taxon>Bacteria</taxon>
        <taxon>Bacillati</taxon>
        <taxon>Candidatus Dormiibacterota</taxon>
        <taxon>Candidatus Dormibacteria</taxon>
        <taxon>Candidatus Dormibacterales</taxon>
        <taxon>Candidatus Dormibacteraceae</taxon>
        <taxon>Candidatus Dormiibacter</taxon>
    </lineage>
</organism>
<dbReference type="Proteomes" id="UP000620075">
    <property type="component" value="Unassembled WGS sequence"/>
</dbReference>
<dbReference type="AlphaFoldDB" id="A0A934K6J1"/>
<proteinExistence type="predicted"/>
<sequence length="119" mass="13240">MFLDFIRDRARYYNCPVCGQNLTDCDLRLLRHVENRYTIQVGCAACKAEFVVLLVIQGDTAAGSEEEYAGLVPLQAEETAGAAPARDPIQADEVLDLHLWLKDWNGSLTELARAPSERS</sequence>